<keyword evidence="4" id="KW-0963">Cytoplasm</keyword>
<dbReference type="GO" id="GO:0043565">
    <property type="term" value="F:sequence-specific DNA binding"/>
    <property type="evidence" value="ECO:0007669"/>
    <property type="project" value="InterPro"/>
</dbReference>
<dbReference type="GO" id="GO:0016070">
    <property type="term" value="P:RNA metabolic process"/>
    <property type="evidence" value="ECO:0007669"/>
    <property type="project" value="InterPro"/>
</dbReference>
<dbReference type="GO" id="GO:0003723">
    <property type="term" value="F:RNA binding"/>
    <property type="evidence" value="ECO:0007669"/>
    <property type="project" value="UniProtKB-KW"/>
</dbReference>
<dbReference type="Gene3D" id="1.20.58.200">
    <property type="entry name" value="Translin, domain 2"/>
    <property type="match status" value="1"/>
</dbReference>
<dbReference type="Proteomes" id="UP001149090">
    <property type="component" value="Unassembled WGS sequence"/>
</dbReference>
<dbReference type="InterPro" id="IPR016068">
    <property type="entry name" value="Translin_N"/>
</dbReference>
<protein>
    <submittedName>
        <fullName evidence="8">Translin</fullName>
    </submittedName>
</protein>
<dbReference type="EMBL" id="JAPDFW010000074">
    <property type="protein sequence ID" value="KAJ5073548.1"/>
    <property type="molecule type" value="Genomic_DNA"/>
</dbReference>
<dbReference type="CDD" id="cd14819">
    <property type="entry name" value="Translin"/>
    <property type="match status" value="1"/>
</dbReference>
<name>A0A9Q0LIR1_ANAIG</name>
<evidence type="ECO:0000256" key="5">
    <source>
        <dbReference type="ARBA" id="ARBA00022884"/>
    </source>
</evidence>
<evidence type="ECO:0000256" key="2">
    <source>
        <dbReference type="ARBA" id="ARBA00004496"/>
    </source>
</evidence>
<dbReference type="Pfam" id="PF01997">
    <property type="entry name" value="Translin"/>
    <property type="match status" value="1"/>
</dbReference>
<evidence type="ECO:0000256" key="3">
    <source>
        <dbReference type="ARBA" id="ARBA00005902"/>
    </source>
</evidence>
<gene>
    <name evidence="8" type="ORF">M0811_08665</name>
</gene>
<evidence type="ECO:0000313" key="8">
    <source>
        <dbReference type="EMBL" id="KAJ5073548.1"/>
    </source>
</evidence>
<dbReference type="GO" id="GO:0005634">
    <property type="term" value="C:nucleus"/>
    <property type="evidence" value="ECO:0007669"/>
    <property type="project" value="UniProtKB-SubCell"/>
</dbReference>
<organism evidence="8 9">
    <name type="scientific">Anaeramoeba ignava</name>
    <name type="common">Anaerobic marine amoeba</name>
    <dbReference type="NCBI Taxonomy" id="1746090"/>
    <lineage>
        <taxon>Eukaryota</taxon>
        <taxon>Metamonada</taxon>
        <taxon>Anaeramoebidae</taxon>
        <taxon>Anaeramoeba</taxon>
    </lineage>
</organism>
<comment type="similarity">
    <text evidence="3">Belongs to the translin family.</text>
</comment>
<proteinExistence type="inferred from homology"/>
<dbReference type="SUPFAM" id="SSF74784">
    <property type="entry name" value="Translin"/>
    <property type="match status" value="1"/>
</dbReference>
<keyword evidence="6" id="KW-0238">DNA-binding</keyword>
<evidence type="ECO:0000256" key="1">
    <source>
        <dbReference type="ARBA" id="ARBA00004123"/>
    </source>
</evidence>
<evidence type="ECO:0000256" key="4">
    <source>
        <dbReference type="ARBA" id="ARBA00022490"/>
    </source>
</evidence>
<dbReference type="PANTHER" id="PTHR10741">
    <property type="entry name" value="TRANSLIN AND TRANSLIN ASSOCIATED PROTEIN X"/>
    <property type="match status" value="1"/>
</dbReference>
<dbReference type="InterPro" id="IPR002848">
    <property type="entry name" value="Translin_fam"/>
</dbReference>
<comment type="subcellular location">
    <subcellularLocation>
        <location evidence="2">Cytoplasm</location>
    </subcellularLocation>
    <subcellularLocation>
        <location evidence="1">Nucleus</location>
    </subcellularLocation>
</comment>
<accession>A0A9Q0LIR1</accession>
<dbReference type="AlphaFoldDB" id="A0A9Q0LIR1"/>
<evidence type="ECO:0000256" key="6">
    <source>
        <dbReference type="ARBA" id="ARBA00023125"/>
    </source>
</evidence>
<dbReference type="Gene3D" id="1.20.58.190">
    <property type="entry name" value="Translin, domain 1"/>
    <property type="match status" value="1"/>
</dbReference>
<sequence>MEDVLLKLTENFEEENSTHEQIINSVKEIKVINAQIDFLLEKIHSKPNEMNEILNQTKEFQETLQQKYSSLFDLIPKGKYYKYYYLWKATGSQSVFLIAIIHWFENKTLITQETVKNLFHPSNKEDISQIGIDLENYLFGLIQLSNELSRFAGTFASHGKYQLVQEIQNFLNVIYNGFKCLNLKNDDLRRRFDTLKYDLKRLESIQTDIHKLKGFETFLEKNFQEKDEMEIDQK</sequence>
<dbReference type="OMA" id="DAFHFTI"/>
<evidence type="ECO:0000313" key="9">
    <source>
        <dbReference type="Proteomes" id="UP001149090"/>
    </source>
</evidence>
<evidence type="ECO:0000256" key="7">
    <source>
        <dbReference type="ARBA" id="ARBA00023242"/>
    </source>
</evidence>
<dbReference type="GO" id="GO:0003697">
    <property type="term" value="F:single-stranded DNA binding"/>
    <property type="evidence" value="ECO:0007669"/>
    <property type="project" value="InterPro"/>
</dbReference>
<dbReference type="OrthoDB" id="829at2759"/>
<keyword evidence="5" id="KW-0694">RNA-binding</keyword>
<comment type="caution">
    <text evidence="8">The sequence shown here is derived from an EMBL/GenBank/DDBJ whole genome shotgun (WGS) entry which is preliminary data.</text>
</comment>
<dbReference type="InterPro" id="IPR016069">
    <property type="entry name" value="Translin_C"/>
</dbReference>
<dbReference type="InterPro" id="IPR036081">
    <property type="entry name" value="Translin_sf"/>
</dbReference>
<keyword evidence="7" id="KW-0539">Nucleus</keyword>
<reference evidence="8" key="1">
    <citation type="submission" date="2022-10" db="EMBL/GenBank/DDBJ databases">
        <title>Novel sulphate-reducing endosymbionts in the free-living metamonad Anaeramoeba.</title>
        <authorList>
            <person name="Jerlstrom-Hultqvist J."/>
            <person name="Cepicka I."/>
            <person name="Gallot-Lavallee L."/>
            <person name="Salas-Leiva D."/>
            <person name="Curtis B.A."/>
            <person name="Zahonova K."/>
            <person name="Pipaliya S."/>
            <person name="Dacks J."/>
            <person name="Roger A.J."/>
        </authorList>
    </citation>
    <scope>NUCLEOTIDE SEQUENCE</scope>
    <source>
        <strain evidence="8">BMAN</strain>
    </source>
</reference>
<dbReference type="GO" id="GO:0005737">
    <property type="term" value="C:cytoplasm"/>
    <property type="evidence" value="ECO:0007669"/>
    <property type="project" value="UniProtKB-SubCell"/>
</dbReference>
<dbReference type="InterPro" id="IPR033956">
    <property type="entry name" value="Translin"/>
</dbReference>
<keyword evidence="9" id="KW-1185">Reference proteome</keyword>